<reference evidence="17" key="1">
    <citation type="submission" date="2022-07" db="EMBL/GenBank/DDBJ databases">
        <title>Genome Sequence of Leucocoprinus birnbaumii.</title>
        <authorList>
            <person name="Buettner E."/>
        </authorList>
    </citation>
    <scope>NUCLEOTIDE SEQUENCE</scope>
    <source>
        <strain evidence="17">VT141</strain>
    </source>
</reference>
<comment type="catalytic activity">
    <reaction evidence="10">
        <text>pyranose + acceptor = pyranos-2-ulose + reduced acceptor.</text>
        <dbReference type="EC" id="1.1.99.29"/>
    </reaction>
</comment>
<evidence type="ECO:0000259" key="16">
    <source>
        <dbReference type="PROSITE" id="PS00624"/>
    </source>
</evidence>
<evidence type="ECO:0000256" key="9">
    <source>
        <dbReference type="ARBA" id="ARBA00024699"/>
    </source>
</evidence>
<comment type="subunit">
    <text evidence="4">Monomer.</text>
</comment>
<proteinExistence type="inferred from homology"/>
<dbReference type="Pfam" id="PF00732">
    <property type="entry name" value="GMC_oxred_N"/>
    <property type="match status" value="1"/>
</dbReference>
<dbReference type="Gene3D" id="3.30.560.10">
    <property type="entry name" value="Glucose Oxidase, domain 3"/>
    <property type="match status" value="1"/>
</dbReference>
<dbReference type="Proteomes" id="UP001213000">
    <property type="component" value="Unassembled WGS sequence"/>
</dbReference>
<name>A0AAD5VNF3_9AGAR</name>
<evidence type="ECO:0000256" key="4">
    <source>
        <dbReference type="ARBA" id="ARBA00011245"/>
    </source>
</evidence>
<dbReference type="SUPFAM" id="SSF51905">
    <property type="entry name" value="FAD/NAD(P)-binding domain"/>
    <property type="match status" value="1"/>
</dbReference>
<dbReference type="PANTHER" id="PTHR11552">
    <property type="entry name" value="GLUCOSE-METHANOL-CHOLINE GMC OXIDOREDUCTASE"/>
    <property type="match status" value="1"/>
</dbReference>
<keyword evidence="18" id="KW-1185">Reference proteome</keyword>
<evidence type="ECO:0000256" key="1">
    <source>
        <dbReference type="ARBA" id="ARBA00001974"/>
    </source>
</evidence>
<dbReference type="InterPro" id="IPR000172">
    <property type="entry name" value="GMC_OxRdtase_N"/>
</dbReference>
<comment type="catalytic activity">
    <reaction evidence="11">
        <text>pyranose + acceptor = pyranos-2,3-diulose + reduced acceptor.</text>
        <dbReference type="EC" id="1.1.99.29"/>
    </reaction>
</comment>
<evidence type="ECO:0000313" key="18">
    <source>
        <dbReference type="Proteomes" id="UP001213000"/>
    </source>
</evidence>
<comment type="catalytic activity">
    <reaction evidence="12">
        <text>pyranose + acceptor = pyranos-3-ulose + reduced acceptor.</text>
        <dbReference type="EC" id="1.1.99.29"/>
    </reaction>
</comment>
<evidence type="ECO:0000256" key="7">
    <source>
        <dbReference type="ARBA" id="ARBA00022630"/>
    </source>
</evidence>
<feature type="signal peptide" evidence="15">
    <location>
        <begin position="1"/>
        <end position="17"/>
    </location>
</feature>
<keyword evidence="8" id="KW-0274">FAD</keyword>
<comment type="catalytic activity">
    <reaction evidence="14">
        <text>a pyranoside + acceptor = a pyranosid-3,4-diulose + reduced acceptor.</text>
        <dbReference type="EC" id="1.1.99.29"/>
    </reaction>
</comment>
<feature type="domain" description="Glucose-methanol-choline oxidoreductase N-terminal" evidence="16">
    <location>
        <begin position="303"/>
        <end position="317"/>
    </location>
</feature>
<dbReference type="InterPro" id="IPR012132">
    <property type="entry name" value="GMC_OxRdtase"/>
</dbReference>
<dbReference type="Pfam" id="PF05199">
    <property type="entry name" value="GMC_oxred_C"/>
    <property type="match status" value="1"/>
</dbReference>
<dbReference type="GO" id="GO:0033718">
    <property type="term" value="F:pyranose dehydrogenase (acceptor) activity"/>
    <property type="evidence" value="ECO:0007669"/>
    <property type="project" value="UniProtKB-EC"/>
</dbReference>
<evidence type="ECO:0000256" key="5">
    <source>
        <dbReference type="ARBA" id="ARBA00013177"/>
    </source>
</evidence>
<organism evidence="17 18">
    <name type="scientific">Leucocoprinus birnbaumii</name>
    <dbReference type="NCBI Taxonomy" id="56174"/>
    <lineage>
        <taxon>Eukaryota</taxon>
        <taxon>Fungi</taxon>
        <taxon>Dikarya</taxon>
        <taxon>Basidiomycota</taxon>
        <taxon>Agaricomycotina</taxon>
        <taxon>Agaricomycetes</taxon>
        <taxon>Agaricomycetidae</taxon>
        <taxon>Agaricales</taxon>
        <taxon>Agaricineae</taxon>
        <taxon>Agaricaceae</taxon>
        <taxon>Leucocoprinus</taxon>
    </lineage>
</organism>
<evidence type="ECO:0000256" key="15">
    <source>
        <dbReference type="SAM" id="SignalP"/>
    </source>
</evidence>
<evidence type="ECO:0000256" key="2">
    <source>
        <dbReference type="ARBA" id="ARBA00004613"/>
    </source>
</evidence>
<dbReference type="InterPro" id="IPR007867">
    <property type="entry name" value="GMC_OxRtase_C"/>
</dbReference>
<feature type="chain" id="PRO_5042287239" description="pyranose dehydrogenase (acceptor)" evidence="15">
    <location>
        <begin position="18"/>
        <end position="973"/>
    </location>
</feature>
<evidence type="ECO:0000256" key="12">
    <source>
        <dbReference type="ARBA" id="ARBA00034029"/>
    </source>
</evidence>
<evidence type="ECO:0000256" key="6">
    <source>
        <dbReference type="ARBA" id="ARBA00022525"/>
    </source>
</evidence>
<gene>
    <name evidence="17" type="ORF">NP233_g8262</name>
</gene>
<dbReference type="EMBL" id="JANIEX010000658">
    <property type="protein sequence ID" value="KAJ3564489.1"/>
    <property type="molecule type" value="Genomic_DNA"/>
</dbReference>
<dbReference type="PROSITE" id="PS00624">
    <property type="entry name" value="GMC_OXRED_2"/>
    <property type="match status" value="1"/>
</dbReference>
<comment type="catalytic activity">
    <reaction evidence="13">
        <text>a pyranoside + acceptor = a pyranosid-3-ulose + reduced acceptor.</text>
        <dbReference type="EC" id="1.1.99.29"/>
    </reaction>
</comment>
<evidence type="ECO:0000256" key="10">
    <source>
        <dbReference type="ARBA" id="ARBA00033986"/>
    </source>
</evidence>
<keyword evidence="6" id="KW-0964">Secreted</keyword>
<dbReference type="InterPro" id="IPR036188">
    <property type="entry name" value="FAD/NAD-bd_sf"/>
</dbReference>
<dbReference type="EC" id="1.1.99.29" evidence="5"/>
<evidence type="ECO:0000256" key="14">
    <source>
        <dbReference type="ARBA" id="ARBA00034059"/>
    </source>
</evidence>
<sequence>MFAKLGLVLGLSSLGLAATWSSINEVPKTKWDFIIVGGMKPAHNVTVRVFIEDIQEELLVIEAGPNNEGVLNSIVPGLQGRLPNSPYDWNYTTAPMKGFNNRAVAYPRGHLLGGSSAINGMVYTRGAASDYDRWAKVTGDSGWSWNKLQPYLDKQEKFEPPADNHDITGMIDPKVHSTTGAVPVSIPGFPHPGTDEVTLAVTKELGGEFHYNLDWNSGRPLGVGWLQATIGHDGTRSTAATAYLTPRVRDRKNLHIVTETHVTRVFQTSGTRGLDIRTVEIGSPDTPDRALLTAAKEVILAAGAIGTPQILLNSGIGDREELEALGIPVVLHNPSVGQNLTDHTILGVSFGLKPGAIDEGPWANLFFDPALQEQALDLWQTNRTGPYVALVPVDHIGWVRVPKDSSIFDEFEDTSSGPNAAHIEMVIGAVAGTYNTGLSMISPASRGSLKIQSNNPFDDPLIDPNFFDSEFDVLVMREGINAALRFADAPVLKNITTGILGPLANITSDDEIDAFIRNSAGSAWHPVGTTAMSPKHADWGVVDPDLLVKRVSGLRIVDASIMLKRLKVTWKLPSPITQNNSVDVFNLDIWHELVQHLDSLEGRKTLPSLIMLSHCISEISMPVLWREYSLLENVVSVLDVFTRLGDEYLVKKSCADDDDDTGWSQGYWVSRILRCEKTRPYRKVFAGAPEITFSLSVPACQEISGIRTPFYYNRPFRRPTRGWSVAIVGGLSRQWAFTAEARTFQIDMAPHIEEFNYIGETSPEFHLTTTSCRNLQKLKLPVSCIAPNLPPRRISSLSFPDFLSSFPRLSYLRCSLQVFGDSHKSHTSSSELEDLVLKELYVAGTYSQITNSLSSIFLSPLRRLKVEFHSGAGLKWAQFHHFVASRFPNVHGYIADDHRSPEPLPVATFDDIDPLFTLSIAVFVFLAPHNLTGSEVHDIAESLSYLFSRSLARNALILLGFCLSSLSMKSCDS</sequence>
<dbReference type="GO" id="GO:0005576">
    <property type="term" value="C:extracellular region"/>
    <property type="evidence" value="ECO:0007669"/>
    <property type="project" value="UniProtKB-SubCell"/>
</dbReference>
<evidence type="ECO:0000256" key="3">
    <source>
        <dbReference type="ARBA" id="ARBA00010790"/>
    </source>
</evidence>
<comment type="function">
    <text evidence="9">Catalyzes the single-oxidation or sequential double oxidation reaction of carbohydrates primarily at carbon-2 and/or carbon-3 with the concomitant reduction of the flavin. The enzyme exhibits a broad sugar substrate specificity, oxidizing different aldopyranoses to the corresponding C-1, C-2, C-3 or C-1,2, C-2,3 and C-3,4 (di)dehydro sugars with substrate-specific regioselectivity. Accepts only a narrow range of electron acceptors such as substituted benzoquinones and complexed metal ions and reacts extremely slowly with O(2) as acceptor. May play a role in the natural recycling of plant matter by oxidizing all major monosaccharides in lignocellulose and by reducing quinone compounds or reactive radical species generated during lignin depolymerization.</text>
</comment>
<dbReference type="AlphaFoldDB" id="A0AAD5VNF3"/>
<dbReference type="Gene3D" id="3.50.50.60">
    <property type="entry name" value="FAD/NAD(P)-binding domain"/>
    <property type="match status" value="1"/>
</dbReference>
<keyword evidence="15" id="KW-0732">Signal</keyword>
<comment type="subcellular location">
    <subcellularLocation>
        <location evidence="2">Secreted</location>
    </subcellularLocation>
</comment>
<evidence type="ECO:0000256" key="8">
    <source>
        <dbReference type="ARBA" id="ARBA00022827"/>
    </source>
</evidence>
<evidence type="ECO:0000256" key="13">
    <source>
        <dbReference type="ARBA" id="ARBA00034050"/>
    </source>
</evidence>
<protein>
    <recommendedName>
        <fullName evidence="5">pyranose dehydrogenase (acceptor)</fullName>
        <ecNumber evidence="5">1.1.99.29</ecNumber>
    </recommendedName>
</protein>
<evidence type="ECO:0000256" key="11">
    <source>
        <dbReference type="ARBA" id="ARBA00034010"/>
    </source>
</evidence>
<dbReference type="SUPFAM" id="SSF54373">
    <property type="entry name" value="FAD-linked reductases, C-terminal domain"/>
    <property type="match status" value="1"/>
</dbReference>
<dbReference type="GO" id="GO:0050660">
    <property type="term" value="F:flavin adenine dinucleotide binding"/>
    <property type="evidence" value="ECO:0007669"/>
    <property type="project" value="InterPro"/>
</dbReference>
<comment type="similarity">
    <text evidence="3">Belongs to the GMC oxidoreductase family.</text>
</comment>
<comment type="cofactor">
    <cofactor evidence="1">
        <name>FAD</name>
        <dbReference type="ChEBI" id="CHEBI:57692"/>
    </cofactor>
</comment>
<dbReference type="PANTHER" id="PTHR11552:SF147">
    <property type="entry name" value="CHOLINE DEHYDROGENASE, MITOCHONDRIAL"/>
    <property type="match status" value="1"/>
</dbReference>
<keyword evidence="7" id="KW-0285">Flavoprotein</keyword>
<evidence type="ECO:0000313" key="17">
    <source>
        <dbReference type="EMBL" id="KAJ3564489.1"/>
    </source>
</evidence>
<comment type="caution">
    <text evidence="17">The sequence shown here is derived from an EMBL/GenBank/DDBJ whole genome shotgun (WGS) entry which is preliminary data.</text>
</comment>
<accession>A0AAD5VNF3</accession>